<organism evidence="1 2">
    <name type="scientific">Caerostris extrusa</name>
    <name type="common">Bark spider</name>
    <name type="synonym">Caerostris bankana</name>
    <dbReference type="NCBI Taxonomy" id="172846"/>
    <lineage>
        <taxon>Eukaryota</taxon>
        <taxon>Metazoa</taxon>
        <taxon>Ecdysozoa</taxon>
        <taxon>Arthropoda</taxon>
        <taxon>Chelicerata</taxon>
        <taxon>Arachnida</taxon>
        <taxon>Araneae</taxon>
        <taxon>Araneomorphae</taxon>
        <taxon>Entelegynae</taxon>
        <taxon>Araneoidea</taxon>
        <taxon>Araneidae</taxon>
        <taxon>Caerostris</taxon>
    </lineage>
</organism>
<name>A0AAV4P5W6_CAEEX</name>
<evidence type="ECO:0000313" key="1">
    <source>
        <dbReference type="EMBL" id="GIX90552.1"/>
    </source>
</evidence>
<evidence type="ECO:0008006" key="3">
    <source>
        <dbReference type="Google" id="ProtNLM"/>
    </source>
</evidence>
<comment type="caution">
    <text evidence="1">The sequence shown here is derived from an EMBL/GenBank/DDBJ whole genome shotgun (WGS) entry which is preliminary data.</text>
</comment>
<keyword evidence="2" id="KW-1185">Reference proteome</keyword>
<protein>
    <recommendedName>
        <fullName evidence="3">Ycf15</fullName>
    </recommendedName>
</protein>
<dbReference type="EMBL" id="BPLR01021502">
    <property type="protein sequence ID" value="GIX90552.1"/>
    <property type="molecule type" value="Genomic_DNA"/>
</dbReference>
<proteinExistence type="predicted"/>
<dbReference type="Proteomes" id="UP001054945">
    <property type="component" value="Unassembled WGS sequence"/>
</dbReference>
<reference evidence="1 2" key="1">
    <citation type="submission" date="2021-06" db="EMBL/GenBank/DDBJ databases">
        <title>Caerostris extrusa draft genome.</title>
        <authorList>
            <person name="Kono N."/>
            <person name="Arakawa K."/>
        </authorList>
    </citation>
    <scope>NUCLEOTIDE SEQUENCE [LARGE SCALE GENOMIC DNA]</scope>
</reference>
<gene>
    <name evidence="1" type="ORF">CEXT_457901</name>
</gene>
<accession>A0AAV4P5W6</accession>
<dbReference type="AlphaFoldDB" id="A0AAV4P5W6"/>
<sequence length="91" mass="10095">MEALLPRVIILSKESSGVRQKIYSTRIRPRDEGDPIKRKKSVATLSEPINIVWRIGSVKYKMADDRGQGSRGCEDVDSAGVESVSIFCEAL</sequence>
<evidence type="ECO:0000313" key="2">
    <source>
        <dbReference type="Proteomes" id="UP001054945"/>
    </source>
</evidence>